<dbReference type="SUPFAM" id="SSF53098">
    <property type="entry name" value="Ribonuclease H-like"/>
    <property type="match status" value="1"/>
</dbReference>
<dbReference type="Proteomes" id="UP000198741">
    <property type="component" value="Chromosome I"/>
</dbReference>
<dbReference type="PANTHER" id="PTHR10948:SF23">
    <property type="entry name" value="TRANSPOSASE INSI FOR INSERTION SEQUENCE ELEMENT IS30A-RELATED"/>
    <property type="match status" value="1"/>
</dbReference>
<feature type="region of interest" description="Disordered" evidence="2">
    <location>
        <begin position="120"/>
        <end position="152"/>
    </location>
</feature>
<organism evidence="4 5">
    <name type="scientific">Nakamurella panacisegetis</name>
    <dbReference type="NCBI Taxonomy" id="1090615"/>
    <lineage>
        <taxon>Bacteria</taxon>
        <taxon>Bacillati</taxon>
        <taxon>Actinomycetota</taxon>
        <taxon>Actinomycetes</taxon>
        <taxon>Nakamurellales</taxon>
        <taxon>Nakamurellaceae</taxon>
        <taxon>Nakamurella</taxon>
    </lineage>
</organism>
<feature type="domain" description="Integrase catalytic" evidence="3">
    <location>
        <begin position="241"/>
        <end position="404"/>
    </location>
</feature>
<dbReference type="InterPro" id="IPR012337">
    <property type="entry name" value="RNaseH-like_sf"/>
</dbReference>
<keyword evidence="1" id="KW-0233">DNA recombination</keyword>
<dbReference type="GO" id="GO:0015074">
    <property type="term" value="P:DNA integration"/>
    <property type="evidence" value="ECO:0007669"/>
    <property type="project" value="InterPro"/>
</dbReference>
<evidence type="ECO:0000313" key="5">
    <source>
        <dbReference type="Proteomes" id="UP000198741"/>
    </source>
</evidence>
<evidence type="ECO:0000256" key="2">
    <source>
        <dbReference type="SAM" id="MobiDB-lite"/>
    </source>
</evidence>
<dbReference type="InterPro" id="IPR001584">
    <property type="entry name" value="Integrase_cat-core"/>
</dbReference>
<dbReference type="NCBIfam" id="NF033563">
    <property type="entry name" value="transpos_IS30"/>
    <property type="match status" value="1"/>
</dbReference>
<dbReference type="Gene3D" id="1.10.10.60">
    <property type="entry name" value="Homeodomain-like"/>
    <property type="match status" value="1"/>
</dbReference>
<proteinExistence type="predicted"/>
<dbReference type="PROSITE" id="PS50994">
    <property type="entry name" value="INTEGRASE"/>
    <property type="match status" value="1"/>
</dbReference>
<dbReference type="AlphaFoldDB" id="A0A1H0KM13"/>
<dbReference type="InterPro" id="IPR036397">
    <property type="entry name" value="RNaseH_sf"/>
</dbReference>
<dbReference type="EMBL" id="LT629710">
    <property type="protein sequence ID" value="SDO56790.1"/>
    <property type="molecule type" value="Genomic_DNA"/>
</dbReference>
<dbReference type="GO" id="GO:0005829">
    <property type="term" value="C:cytosol"/>
    <property type="evidence" value="ECO:0007669"/>
    <property type="project" value="TreeGrafter"/>
</dbReference>
<dbReference type="InterPro" id="IPR009057">
    <property type="entry name" value="Homeodomain-like_sf"/>
</dbReference>
<evidence type="ECO:0000313" key="4">
    <source>
        <dbReference type="EMBL" id="SDO56790.1"/>
    </source>
</evidence>
<evidence type="ECO:0000259" key="3">
    <source>
        <dbReference type="PROSITE" id="PS50994"/>
    </source>
</evidence>
<dbReference type="Pfam" id="PF13936">
    <property type="entry name" value="HTH_38"/>
    <property type="match status" value="1"/>
</dbReference>
<protein>
    <submittedName>
        <fullName evidence="4">Transposase and inactivated derivatives, IS30 family</fullName>
    </submittedName>
</protein>
<dbReference type="GO" id="GO:0006310">
    <property type="term" value="P:DNA recombination"/>
    <property type="evidence" value="ECO:0007669"/>
    <property type="project" value="UniProtKB-KW"/>
</dbReference>
<reference evidence="4 5" key="1">
    <citation type="submission" date="2016-10" db="EMBL/GenBank/DDBJ databases">
        <authorList>
            <person name="de Groot N.N."/>
        </authorList>
    </citation>
    <scope>NUCLEOTIDE SEQUENCE [LARGE SCALE GENOMIC DNA]</scope>
    <source>
        <strain evidence="5">P4-7,KCTC 19426,CECT 7604</strain>
    </source>
</reference>
<dbReference type="InterPro" id="IPR051917">
    <property type="entry name" value="Transposase-Integrase"/>
</dbReference>
<dbReference type="InterPro" id="IPR053392">
    <property type="entry name" value="Transposase_IS30-like"/>
</dbReference>
<dbReference type="PANTHER" id="PTHR10948">
    <property type="entry name" value="TRANSPOSASE"/>
    <property type="match status" value="1"/>
</dbReference>
<dbReference type="GO" id="GO:0004803">
    <property type="term" value="F:transposase activity"/>
    <property type="evidence" value="ECO:0007669"/>
    <property type="project" value="TreeGrafter"/>
</dbReference>
<keyword evidence="5" id="KW-1185">Reference proteome</keyword>
<evidence type="ECO:0000256" key="1">
    <source>
        <dbReference type="ARBA" id="ARBA00023172"/>
    </source>
</evidence>
<dbReference type="Pfam" id="PF00665">
    <property type="entry name" value="rve"/>
    <property type="match status" value="1"/>
</dbReference>
<dbReference type="GO" id="GO:0003676">
    <property type="term" value="F:nucleic acid binding"/>
    <property type="evidence" value="ECO:0007669"/>
    <property type="project" value="InterPro"/>
</dbReference>
<accession>A0A1H0KM13</accession>
<dbReference type="STRING" id="1090615.SAMN04515671_1357"/>
<sequence>MNENSTRQRQSGVELLLAERELYRLMMAQGIGSSRICRELGISRRTGTRWRYGRREDRPGRQPLFYPPVATAPPPVISARFLSVQERLTIADLHRAGRSGRFIAAELHRSPSTISREIARNADEGTGEYRPHAAQSKAAARRPRSSAGKLAGDPELRDFVQSCLEKRWSPEQISKVLPTEFPDQPGRHVVHETIYQALYVSGRGLTRELTKSLRTQRVRRKPHRKGENRRARSFVDPMVMITDRPVEVLDRAVAGHWEGDLITGARNVSAIGTMVERTTRFVVLLHLPDDHSAATVRDALIAAMDTFPQELRRSLTWDQGGEMAYHRGVTIATGMPVFFCEPRSPWQRGSNENTNGLLRQYFRKSSDLSVYTREHLDVVAAELNGRPRKVLGWQTPPAQLAKLLASEN</sequence>
<dbReference type="GO" id="GO:0032196">
    <property type="term" value="P:transposition"/>
    <property type="evidence" value="ECO:0007669"/>
    <property type="project" value="TreeGrafter"/>
</dbReference>
<dbReference type="InterPro" id="IPR025246">
    <property type="entry name" value="IS30-like_HTH"/>
</dbReference>
<dbReference type="Gene3D" id="3.30.420.10">
    <property type="entry name" value="Ribonuclease H-like superfamily/Ribonuclease H"/>
    <property type="match status" value="1"/>
</dbReference>
<name>A0A1H0KM13_9ACTN</name>
<dbReference type="SUPFAM" id="SSF46689">
    <property type="entry name" value="Homeodomain-like"/>
    <property type="match status" value="1"/>
</dbReference>
<gene>
    <name evidence="4" type="ORF">SAMN04515671_1357</name>
</gene>
<feature type="compositionally biased region" description="Basic and acidic residues" evidence="2">
    <location>
        <begin position="120"/>
        <end position="131"/>
    </location>
</feature>